<feature type="compositionally biased region" description="Acidic residues" evidence="1">
    <location>
        <begin position="847"/>
        <end position="856"/>
    </location>
</feature>
<reference evidence="2 3" key="1">
    <citation type="journal article" date="2005" name="Science">
        <title>The genome of the kinetoplastid parasite, Leishmania major.</title>
        <authorList>
            <person name="Ivens A.C."/>
            <person name="Peacock C.S."/>
            <person name="Worthey E.A."/>
            <person name="Murphy L."/>
            <person name="Aggarwal G."/>
            <person name="Berriman M."/>
            <person name="Sisk E."/>
            <person name="Rajandream M.A."/>
            <person name="Adlem E."/>
            <person name="Aert R."/>
            <person name="Anupama A."/>
            <person name="Apostolou Z."/>
            <person name="Attipoe P."/>
            <person name="Bason N."/>
            <person name="Bauser C."/>
            <person name="Beck A."/>
            <person name="Beverley S.M."/>
            <person name="Bianchettin G."/>
            <person name="Borzym K."/>
            <person name="Bothe G."/>
            <person name="Bruschi C.V."/>
            <person name="Collins M."/>
            <person name="Cadag E."/>
            <person name="Ciarloni L."/>
            <person name="Clayton C."/>
            <person name="Coulson R.M."/>
            <person name="Cronin A."/>
            <person name="Cruz A.K."/>
            <person name="Davies R.M."/>
            <person name="De Gaudenzi J."/>
            <person name="Dobson D.E."/>
            <person name="Duesterhoeft A."/>
            <person name="Fazelina G."/>
            <person name="Fosker N."/>
            <person name="Frasch A.C."/>
            <person name="Fraser A."/>
            <person name="Fuchs M."/>
            <person name="Gabel C."/>
            <person name="Goble A."/>
            <person name="Goffeau A."/>
            <person name="Harris D."/>
            <person name="Hertz-Fowler C."/>
            <person name="Hilbert H."/>
            <person name="Horn D."/>
            <person name="Huang Y."/>
            <person name="Klages S."/>
            <person name="Knights A."/>
            <person name="Kube M."/>
            <person name="Larke N."/>
            <person name="Litvin L."/>
            <person name="Lord A."/>
            <person name="Louie T."/>
            <person name="Marra M."/>
            <person name="Masuy D."/>
            <person name="Matthews K."/>
            <person name="Michaeli S."/>
            <person name="Mottram J.C."/>
            <person name="Muller-Auer S."/>
            <person name="Munden H."/>
            <person name="Nelson S."/>
            <person name="Norbertczak H."/>
            <person name="Oliver K."/>
            <person name="O'neil S."/>
            <person name="Pentony M."/>
            <person name="Pohl T.M."/>
            <person name="Price C."/>
            <person name="Purnelle B."/>
            <person name="Quail M.A."/>
            <person name="Rabbinowitsch E."/>
            <person name="Reinhardt R."/>
            <person name="Rieger M."/>
            <person name="Rinta J."/>
            <person name="Robben J."/>
            <person name="Robertson L."/>
            <person name="Ruiz J.C."/>
            <person name="Rutter S."/>
            <person name="Saunders D."/>
            <person name="Schafer M."/>
            <person name="Schein J."/>
            <person name="Schwartz D.C."/>
            <person name="Seeger K."/>
            <person name="Seyler A."/>
            <person name="Sharp S."/>
            <person name="Shin H."/>
            <person name="Sivam D."/>
            <person name="Squares R."/>
            <person name="Squares S."/>
            <person name="Tosato V."/>
            <person name="Vogt C."/>
            <person name="Volckaert G."/>
            <person name="Wambutt R."/>
            <person name="Warren T."/>
            <person name="Wedler H."/>
            <person name="Woodward J."/>
            <person name="Zhou S."/>
            <person name="Zimmermann W."/>
            <person name="Smith D.F."/>
            <person name="Blackwell J.M."/>
            <person name="Stuart K.D."/>
            <person name="Barrell B."/>
            <person name="Myler P.J."/>
        </authorList>
    </citation>
    <scope>NUCLEOTIDE SEQUENCE [LARGE SCALE GENOMIC DNA]</scope>
    <source>
        <strain evidence="3">MHOM/IL/81/Friedlin</strain>
    </source>
</reference>
<feature type="compositionally biased region" description="Low complexity" evidence="1">
    <location>
        <begin position="222"/>
        <end position="242"/>
    </location>
</feature>
<proteinExistence type="predicted"/>
<dbReference type="VEuPathDB" id="TriTrypDB:LMJSD75_170010500"/>
<name>Q4QEE3_LEIMA</name>
<feature type="compositionally biased region" description="Low complexity" evidence="1">
    <location>
        <begin position="286"/>
        <end position="297"/>
    </location>
</feature>
<dbReference type="InParanoid" id="Q4QEE3"/>
<gene>
    <name evidence="2" type="ORF">LMJF_17_0510</name>
</gene>
<feature type="compositionally biased region" description="Low complexity" evidence="1">
    <location>
        <begin position="368"/>
        <end position="384"/>
    </location>
</feature>
<dbReference type="VEuPathDB" id="TriTrypDB:LMJLV39_170010800"/>
<evidence type="ECO:0000313" key="3">
    <source>
        <dbReference type="Proteomes" id="UP000000542"/>
    </source>
</evidence>
<feature type="region of interest" description="Disordered" evidence="1">
    <location>
        <begin position="204"/>
        <end position="410"/>
    </location>
</feature>
<feature type="region of interest" description="Disordered" evidence="1">
    <location>
        <begin position="847"/>
        <end position="1032"/>
    </location>
</feature>
<feature type="compositionally biased region" description="Basic and acidic residues" evidence="1">
    <location>
        <begin position="893"/>
        <end position="902"/>
    </location>
</feature>
<feature type="region of interest" description="Disordered" evidence="1">
    <location>
        <begin position="97"/>
        <end position="133"/>
    </location>
</feature>
<protein>
    <submittedName>
        <fullName evidence="2">Uncharacterized protein</fullName>
    </submittedName>
</protein>
<dbReference type="VEuPathDB" id="TriTrypDB:LmjF.17.0510"/>
<feature type="compositionally biased region" description="Basic and acidic residues" evidence="1">
    <location>
        <begin position="1015"/>
        <end position="1032"/>
    </location>
</feature>
<feature type="compositionally biased region" description="Polar residues" evidence="1">
    <location>
        <begin position="617"/>
        <end position="627"/>
    </location>
</feature>
<organism evidence="2 3">
    <name type="scientific">Leishmania major</name>
    <dbReference type="NCBI Taxonomy" id="5664"/>
    <lineage>
        <taxon>Eukaryota</taxon>
        <taxon>Discoba</taxon>
        <taxon>Euglenozoa</taxon>
        <taxon>Kinetoplastea</taxon>
        <taxon>Metakinetoplastina</taxon>
        <taxon>Trypanosomatida</taxon>
        <taxon>Trypanosomatidae</taxon>
        <taxon>Leishmaniinae</taxon>
        <taxon>Leishmania</taxon>
    </lineage>
</organism>
<feature type="compositionally biased region" description="Low complexity" evidence="1">
    <location>
        <begin position="320"/>
        <end position="351"/>
    </location>
</feature>
<keyword evidence="3" id="KW-1185">Reference proteome</keyword>
<dbReference type="VEuPathDB" id="TriTrypDB:LMJFC_170012500"/>
<dbReference type="EMBL" id="FR796413">
    <property type="protein sequence ID" value="CAJ03556.1"/>
    <property type="molecule type" value="Genomic_DNA"/>
</dbReference>
<dbReference type="AlphaFoldDB" id="Q4QEE3"/>
<evidence type="ECO:0000313" key="2">
    <source>
        <dbReference type="EMBL" id="CAJ03556.1"/>
    </source>
</evidence>
<dbReference type="OMA" id="KCVESPR"/>
<feature type="region of interest" description="Disordered" evidence="1">
    <location>
        <begin position="28"/>
        <end position="64"/>
    </location>
</feature>
<feature type="compositionally biased region" description="Low complexity" evidence="1">
    <location>
        <begin position="937"/>
        <end position="947"/>
    </location>
</feature>
<dbReference type="GeneID" id="5650776"/>
<sequence length="1032" mass="107003">MQPLRSGALASPPLHPSLTSAAAAEQLDARLRPGNEPTSRIGLQCDRKRVTGVASSGDAGGGVDSDNALMPASVSSFCCPAAPSAHSGAEVGTHPVLSAEGSIPLPPAAQPKEPFLPDHPPPQRHRRQWTPRRGSLCTGTPAGGNGGAVESAVTTVRDWVRSAGCSPSKEPRSASISRRDSLASSFASALVPRDGLWELSRQWTTGADGDDGEERQRHAELGARAAKAGSSSSGGSAVNSGRGWDGVESWSSSEAQLQRPEGFELAGAPTSPQRTPSWRQLHSHPATTATITSSNSSVPASRGNGDGAAAPACSSAYTFSARSRSGHSTGTSSLAGGSSASAATDCGTAATLLSGWGPNRRGGDSDDGSYGDQPSLSGVSSPSLVTPPPSRRTSAPVTSTLQADTRMLSSSPALTARELAQLGEWRSVTEAQRSDFVSTAAPTALSPLLQRPAPERTGGGGPASWCLESLCCASFNTSLPNGVWSGRNSTAQTPLNWERGGAAVETGGAYGSFCASPACWSTSELDAGGDGALLECRSGGWCSRLSSPMSVSIADMNGPACARQGMPHRSSLTSPPTSPSFVHRVQGTAHGCGSDGDDGTMEDIEMRHTKRKCTESPRGSPSATPMSGSFAVSLADALAAAPTCTAMSHETHLWQQQQRRLRTVSPSVARPDEEPLPCDGADTYASTHYRDRSTFSPPSPIRTTAPSMVPVHPPPLLDTPISSSLLATGARGRPHDMSGGSLHVTSVDAAAPVLETADSIAGVVVEVDAQHAASLSSCGSGGSGEEPEVDTFSLERAQAAMEDADAEAASALRARQHRLYLLSTSQFAQDFERYGGHVDPVQLELEAEAEREEEDEQERRREGLARRSAALEGFPGASCEISAGPRGGRATRLRWEKDDGPRSRQNGIAANEEGEVSSAPTAARIPHLPSPHPPRPSSSTVSYSTPSAHPAAPVASGRVCSEESLATPSRRGACVSATAAHVRWSEPEESEDGHSPGSVATTTGSRSRQDVSPPVRERSMAPAELQKEREGY</sequence>
<dbReference type="RefSeq" id="XP_001682305.1">
    <property type="nucleotide sequence ID" value="XM_001682253.1"/>
</dbReference>
<evidence type="ECO:0000256" key="1">
    <source>
        <dbReference type="SAM" id="MobiDB-lite"/>
    </source>
</evidence>
<dbReference type="Proteomes" id="UP000000542">
    <property type="component" value="Chromosome 17"/>
</dbReference>
<dbReference type="HOGENOM" id="CLU_294147_0_0_1"/>
<accession>Q4QEE3</accession>
<dbReference type="KEGG" id="lma:LMJF_17_0510"/>
<feature type="compositionally biased region" description="Polar residues" evidence="1">
    <location>
        <begin position="395"/>
        <end position="410"/>
    </location>
</feature>
<dbReference type="eggNOG" id="ENOG502SMFG">
    <property type="taxonomic scope" value="Eukaryota"/>
</dbReference>
<reference evidence="2 3" key="2">
    <citation type="journal article" date="2011" name="Genome Res.">
        <title>Chromosome and gene copy number variation allow major structural change between species and strains of Leishmania.</title>
        <authorList>
            <person name="Rogers M.B."/>
            <person name="Hilley J.D."/>
            <person name="Dickens N.J."/>
            <person name="Wilkes J."/>
            <person name="Bates P.A."/>
            <person name="Depledge D.P."/>
            <person name="Harris D."/>
            <person name="Her Y."/>
            <person name="Herzyk P."/>
            <person name="Imamura H."/>
            <person name="Otto T.D."/>
            <person name="Sanders M."/>
            <person name="Seeger K."/>
            <person name="Dujardin J.C."/>
            <person name="Berriman M."/>
            <person name="Smith D.F."/>
            <person name="Hertz-Fowler C."/>
            <person name="Mottram J.C."/>
        </authorList>
    </citation>
    <scope>NUCLEOTIDE SEQUENCE [LARGE SCALE GENOMIC DNA]</scope>
    <source>
        <strain evidence="3">MHOM/IL/81/Friedlin</strain>
    </source>
</reference>
<feature type="region of interest" description="Disordered" evidence="1">
    <location>
        <begin position="608"/>
        <end position="627"/>
    </location>
</feature>
<feature type="compositionally biased region" description="Polar residues" evidence="1">
    <location>
        <begin position="270"/>
        <end position="280"/>
    </location>
</feature>